<keyword evidence="2" id="KW-1185">Reference proteome</keyword>
<dbReference type="RefSeq" id="WP_220146216.1">
    <property type="nucleotide sequence ID" value="NZ_JAHXZI010000013.1"/>
</dbReference>
<gene>
    <name evidence="1" type="ORF">KZ829_24230</name>
</gene>
<reference evidence="1 2" key="1">
    <citation type="journal article" date="2013" name="Antonie Van Leeuwenhoek">
        <title>Actinoplanes hulinensis sp. nov., a novel actinomycete isolated from soybean root (Glycine max (L.) Merr).</title>
        <authorList>
            <person name="Shen Y."/>
            <person name="Liu C."/>
            <person name="Wang X."/>
            <person name="Zhao J."/>
            <person name="Jia F."/>
            <person name="Zhang Y."/>
            <person name="Wang L."/>
            <person name="Yang D."/>
            <person name="Xiang W."/>
        </authorList>
    </citation>
    <scope>NUCLEOTIDE SEQUENCE [LARGE SCALE GENOMIC DNA]</scope>
    <source>
        <strain evidence="1 2">NEAU-M9</strain>
    </source>
</reference>
<name>A0ABS7B767_9ACTN</name>
<protein>
    <submittedName>
        <fullName evidence="1">Uncharacterized protein</fullName>
    </submittedName>
</protein>
<sequence>MHLDTILGLITERETTAAATAGRLREQITLLQTELSRIDRELADLATTRTMLQHLAATEFTADDPTIVSSAYQQILAVLGTATAGMRAKDVVLALIS</sequence>
<comment type="caution">
    <text evidence="1">The sequence shown here is derived from an EMBL/GenBank/DDBJ whole genome shotgun (WGS) entry which is preliminary data.</text>
</comment>
<organism evidence="1 2">
    <name type="scientific">Actinoplanes hulinensis</name>
    <dbReference type="NCBI Taxonomy" id="1144547"/>
    <lineage>
        <taxon>Bacteria</taxon>
        <taxon>Bacillati</taxon>
        <taxon>Actinomycetota</taxon>
        <taxon>Actinomycetes</taxon>
        <taxon>Micromonosporales</taxon>
        <taxon>Micromonosporaceae</taxon>
        <taxon>Actinoplanes</taxon>
    </lineage>
</organism>
<proteinExistence type="predicted"/>
<evidence type="ECO:0000313" key="2">
    <source>
        <dbReference type="Proteomes" id="UP001519863"/>
    </source>
</evidence>
<evidence type="ECO:0000313" key="1">
    <source>
        <dbReference type="EMBL" id="MBW6436856.1"/>
    </source>
</evidence>
<dbReference type="EMBL" id="JAHXZI010000013">
    <property type="protein sequence ID" value="MBW6436856.1"/>
    <property type="molecule type" value="Genomic_DNA"/>
</dbReference>
<dbReference type="Proteomes" id="UP001519863">
    <property type="component" value="Unassembled WGS sequence"/>
</dbReference>
<accession>A0ABS7B767</accession>